<organism evidence="2 3">
    <name type="scientific">Brevibacterium aurantiacum</name>
    <dbReference type="NCBI Taxonomy" id="273384"/>
    <lineage>
        <taxon>Bacteria</taxon>
        <taxon>Bacillati</taxon>
        <taxon>Actinomycetota</taxon>
        <taxon>Actinomycetes</taxon>
        <taxon>Micrococcales</taxon>
        <taxon>Brevibacteriaceae</taxon>
        <taxon>Brevibacterium</taxon>
    </lineage>
</organism>
<evidence type="ECO:0000313" key="2">
    <source>
        <dbReference type="EMBL" id="AOP54113.1"/>
    </source>
</evidence>
<proteinExistence type="predicted"/>
<feature type="region of interest" description="Disordered" evidence="1">
    <location>
        <begin position="48"/>
        <end position="69"/>
    </location>
</feature>
<reference evidence="3" key="1">
    <citation type="submission" date="2016-09" db="EMBL/GenBank/DDBJ databases">
        <title>Complete Genome Sequence of Brevibacterium linens SMQ-1335.</title>
        <authorList>
            <person name="de Melo A.G."/>
            <person name="Labrie S.J."/>
            <person name="Dumaresq J."/>
            <person name="Roberts R.J."/>
            <person name="Tremblay D.M."/>
            <person name="Moineau S."/>
        </authorList>
    </citation>
    <scope>NUCLEOTIDE SEQUENCE [LARGE SCALE GENOMIC DNA]</scope>
    <source>
        <strain evidence="3">SMQ-1335</strain>
    </source>
</reference>
<dbReference type="EMBL" id="CP017150">
    <property type="protein sequence ID" value="AOP54113.1"/>
    <property type="molecule type" value="Genomic_DNA"/>
</dbReference>
<accession>A0A1D7W4Y3</accession>
<gene>
    <name evidence="2" type="ORF">BLSMQ_2407</name>
</gene>
<protein>
    <submittedName>
        <fullName evidence="2">Uncharacterized protein</fullName>
    </submittedName>
</protein>
<evidence type="ECO:0000313" key="3">
    <source>
        <dbReference type="Proteomes" id="UP000094793"/>
    </source>
</evidence>
<dbReference type="AlphaFoldDB" id="A0A1D7W4Y3"/>
<dbReference type="KEGG" id="blin:BLSMQ_2407"/>
<dbReference type="Proteomes" id="UP000094793">
    <property type="component" value="Chromosome"/>
</dbReference>
<sequence length="69" mass="7146">MGRNPLSIDEKRVGHDVSYSLMVKVVEIEFEIGQSTVVGGGVRTVSMPPLSAGGGASDSHDMRTGASNA</sequence>
<evidence type="ECO:0000256" key="1">
    <source>
        <dbReference type="SAM" id="MobiDB-lite"/>
    </source>
</evidence>
<name>A0A1D7W4Y3_BREAU</name>